<organism evidence="2 3">
    <name type="scientific">Youngiibacter multivorans</name>
    <dbReference type="NCBI Taxonomy" id="937251"/>
    <lineage>
        <taxon>Bacteria</taxon>
        <taxon>Bacillati</taxon>
        <taxon>Bacillota</taxon>
        <taxon>Clostridia</taxon>
        <taxon>Eubacteriales</taxon>
        <taxon>Clostridiaceae</taxon>
        <taxon>Youngiibacter</taxon>
    </lineage>
</organism>
<keyword evidence="3" id="KW-1185">Reference proteome</keyword>
<protein>
    <submittedName>
        <fullName evidence="2">Catechol 2,3-dioxygenase-like lactoylglutathione lyase family enzyme</fullName>
    </submittedName>
</protein>
<comment type="caution">
    <text evidence="2">The sequence shown here is derived from an EMBL/GenBank/DDBJ whole genome shotgun (WGS) entry which is preliminary data.</text>
</comment>
<feature type="domain" description="Glyoxalase/fosfomycin resistance/dioxygenase" evidence="1">
    <location>
        <begin position="5"/>
        <end position="94"/>
    </location>
</feature>
<dbReference type="RefSeq" id="WP_209461114.1">
    <property type="nucleotide sequence ID" value="NZ_JAGGKC010000055.1"/>
</dbReference>
<dbReference type="InterPro" id="IPR029068">
    <property type="entry name" value="Glyas_Bleomycin-R_OHBP_Dase"/>
</dbReference>
<evidence type="ECO:0000313" key="3">
    <source>
        <dbReference type="Proteomes" id="UP001519271"/>
    </source>
</evidence>
<dbReference type="Proteomes" id="UP001519271">
    <property type="component" value="Unassembled WGS sequence"/>
</dbReference>
<accession>A0ABS4G8V6</accession>
<dbReference type="SUPFAM" id="SSF54593">
    <property type="entry name" value="Glyoxalase/Bleomycin resistance protein/Dihydroxybiphenyl dioxygenase"/>
    <property type="match status" value="1"/>
</dbReference>
<dbReference type="EMBL" id="JAGGKC010000055">
    <property type="protein sequence ID" value="MBP1920966.1"/>
    <property type="molecule type" value="Genomic_DNA"/>
</dbReference>
<reference evidence="2 3" key="1">
    <citation type="submission" date="2021-03" db="EMBL/GenBank/DDBJ databases">
        <title>Genomic Encyclopedia of Type Strains, Phase IV (KMG-IV): sequencing the most valuable type-strain genomes for metagenomic binning, comparative biology and taxonomic classification.</title>
        <authorList>
            <person name="Goeker M."/>
        </authorList>
    </citation>
    <scope>NUCLEOTIDE SEQUENCE [LARGE SCALE GENOMIC DNA]</scope>
    <source>
        <strain evidence="2 3">DSM 6139</strain>
    </source>
</reference>
<dbReference type="InterPro" id="IPR004360">
    <property type="entry name" value="Glyas_Fos-R_dOase_dom"/>
</dbReference>
<evidence type="ECO:0000259" key="1">
    <source>
        <dbReference type="Pfam" id="PF00903"/>
    </source>
</evidence>
<evidence type="ECO:0000313" key="2">
    <source>
        <dbReference type="EMBL" id="MBP1920966.1"/>
    </source>
</evidence>
<dbReference type="Gene3D" id="3.10.180.10">
    <property type="entry name" value="2,3-Dihydroxybiphenyl 1,2-Dioxygenase, domain 1"/>
    <property type="match status" value="1"/>
</dbReference>
<sequence>MKVERLDRLCIGVPDLEEGKAMFGKTMGLEFEFSGEATMPDGKKVKLAISNQGIELLEIPGKDIHFRSFHFKVNGIEKAAEDVRANGINIISEFKVGNMEEKVMDLYGLRAILIDYPGNDPAKAARGES</sequence>
<gene>
    <name evidence="2" type="ORF">J2Z34_003488</name>
</gene>
<name>A0ABS4G8V6_9CLOT</name>
<proteinExistence type="predicted"/>
<dbReference type="Pfam" id="PF00903">
    <property type="entry name" value="Glyoxalase"/>
    <property type="match status" value="1"/>
</dbReference>